<accession>A0A225WDH6</accession>
<dbReference type="Proteomes" id="UP000198211">
    <property type="component" value="Unassembled WGS sequence"/>
</dbReference>
<name>A0A225WDH6_9STRA</name>
<evidence type="ECO:0000313" key="1">
    <source>
        <dbReference type="EMBL" id="OWZ15773.1"/>
    </source>
</evidence>
<reference evidence="2" key="1">
    <citation type="submission" date="2017-03" db="EMBL/GenBank/DDBJ databases">
        <title>Phytopthora megakarya and P. palmivora, two closely related causual agents of cacao black pod achieved similar genome size and gene model numbers by different mechanisms.</title>
        <authorList>
            <person name="Ali S."/>
            <person name="Shao J."/>
            <person name="Larry D.J."/>
            <person name="Kronmiller B."/>
            <person name="Shen D."/>
            <person name="Strem M.D."/>
            <person name="Melnick R.L."/>
            <person name="Guiltinan M.J."/>
            <person name="Tyler B.M."/>
            <person name="Meinhardt L.W."/>
            <person name="Bailey B.A."/>
        </authorList>
    </citation>
    <scope>NUCLEOTIDE SEQUENCE [LARGE SCALE GENOMIC DNA]</scope>
    <source>
        <strain evidence="2">zdho120</strain>
    </source>
</reference>
<dbReference type="OrthoDB" id="122000at2759"/>
<keyword evidence="2" id="KW-1185">Reference proteome</keyword>
<protein>
    <submittedName>
        <fullName evidence="1">Uncharacterized protein</fullName>
    </submittedName>
</protein>
<proteinExistence type="predicted"/>
<comment type="caution">
    <text evidence="1">The sequence shown here is derived from an EMBL/GenBank/DDBJ whole genome shotgun (WGS) entry which is preliminary data.</text>
</comment>
<sequence>MYCYALPILLYNCDTWARTKEDRLDVESFHRHRLRQVLGIIYPRRIANATLYKRFNAQPLRCCITKARWVLFGQILRGSERNPVFLRMASYFDGSIEGGWRERPRVTQPTILIHDFRNTKRNRQFRTKTDLLGLRTQAQDATE</sequence>
<evidence type="ECO:0000313" key="2">
    <source>
        <dbReference type="Proteomes" id="UP000198211"/>
    </source>
</evidence>
<gene>
    <name evidence="1" type="ORF">PHMEG_00010526</name>
</gene>
<dbReference type="AlphaFoldDB" id="A0A225WDH6"/>
<dbReference type="EMBL" id="NBNE01001056">
    <property type="protein sequence ID" value="OWZ15773.1"/>
    <property type="molecule type" value="Genomic_DNA"/>
</dbReference>
<organism evidence="1 2">
    <name type="scientific">Phytophthora megakarya</name>
    <dbReference type="NCBI Taxonomy" id="4795"/>
    <lineage>
        <taxon>Eukaryota</taxon>
        <taxon>Sar</taxon>
        <taxon>Stramenopiles</taxon>
        <taxon>Oomycota</taxon>
        <taxon>Peronosporomycetes</taxon>
        <taxon>Peronosporales</taxon>
        <taxon>Peronosporaceae</taxon>
        <taxon>Phytophthora</taxon>
    </lineage>
</organism>